<organism evidence="4 5">
    <name type="scientific">Stenotrophomonas oahuensis</name>
    <dbReference type="NCBI Taxonomy" id="3003271"/>
    <lineage>
        <taxon>Bacteria</taxon>
        <taxon>Pseudomonadati</taxon>
        <taxon>Pseudomonadota</taxon>
        <taxon>Gammaproteobacteria</taxon>
        <taxon>Lysobacterales</taxon>
        <taxon>Lysobacteraceae</taxon>
        <taxon>Stenotrophomonas</taxon>
    </lineage>
</organism>
<evidence type="ECO:0000256" key="2">
    <source>
        <dbReference type="ARBA" id="ARBA00007637"/>
    </source>
</evidence>
<dbReference type="SUPFAM" id="SSF51735">
    <property type="entry name" value="NAD(P)-binding Rossmann-fold domains"/>
    <property type="match status" value="1"/>
</dbReference>
<sequence>MASPSDLAGQRVLVTGATGFTGRYVTAAFAEQKCEIIPFVSETGGNVDLVDRHAVARAIASSKPDIVVHLAAIAFVAHGDAEEIYRTNIVGTRNLLESLASLERRPSHVLIASSANVYGNTEGCLDEQSPPAPVNDYAVSKYAMELMARQFASDLPMTIVRPFNYTGVGQSERFLIPKIVCSFKRRDARLELGNLDVSRDFNDVRDVAASYVRLAGLVGRGKVVNLCSGQAHSLMGVLTMMQNISGHHPEVVVNPAFVRSNEVKTLVGDPGLLRSLVGDVPNHGLLETLKWMYLHD</sequence>
<reference evidence="4 5" key="1">
    <citation type="submission" date="2022-12" db="EMBL/GenBank/DDBJ databases">
        <title>Two new species, Stenotrophomonas aracearum and Stenotrophomonas oahuensis, isolated from Anthurium (Araceae family) in Hawaii.</title>
        <authorList>
            <person name="Chunag S.C."/>
            <person name="Dobhal S."/>
            <person name="Alvarez A."/>
            <person name="Arif M."/>
        </authorList>
    </citation>
    <scope>NUCLEOTIDE SEQUENCE [LARGE SCALE GENOMIC DNA]</scope>
    <source>
        <strain evidence="4 5">A5586</strain>
    </source>
</reference>
<dbReference type="EMBL" id="CP115541">
    <property type="protein sequence ID" value="WNH50784.1"/>
    <property type="molecule type" value="Genomic_DNA"/>
</dbReference>
<evidence type="ECO:0000256" key="1">
    <source>
        <dbReference type="ARBA" id="ARBA00005125"/>
    </source>
</evidence>
<dbReference type="PANTHER" id="PTHR43000">
    <property type="entry name" value="DTDP-D-GLUCOSE 4,6-DEHYDRATASE-RELATED"/>
    <property type="match status" value="1"/>
</dbReference>
<dbReference type="Proteomes" id="UP001302072">
    <property type="component" value="Chromosome"/>
</dbReference>
<gene>
    <name evidence="4" type="ORF">PDM29_10270</name>
</gene>
<dbReference type="Gene3D" id="3.90.25.10">
    <property type="entry name" value="UDP-galactose 4-epimerase, domain 1"/>
    <property type="match status" value="1"/>
</dbReference>
<dbReference type="Pfam" id="PF01370">
    <property type="entry name" value="Epimerase"/>
    <property type="match status" value="1"/>
</dbReference>
<dbReference type="InterPro" id="IPR036291">
    <property type="entry name" value="NAD(P)-bd_dom_sf"/>
</dbReference>
<name>A0ABY9YIS5_9GAMM</name>
<accession>A0ABY9YIS5</accession>
<evidence type="ECO:0000313" key="5">
    <source>
        <dbReference type="Proteomes" id="UP001302072"/>
    </source>
</evidence>
<evidence type="ECO:0000259" key="3">
    <source>
        <dbReference type="Pfam" id="PF01370"/>
    </source>
</evidence>
<evidence type="ECO:0000313" key="4">
    <source>
        <dbReference type="EMBL" id="WNH50784.1"/>
    </source>
</evidence>
<keyword evidence="5" id="KW-1185">Reference proteome</keyword>
<comment type="similarity">
    <text evidence="2">Belongs to the NAD(P)-dependent epimerase/dehydratase family.</text>
</comment>
<dbReference type="Gene3D" id="3.40.50.720">
    <property type="entry name" value="NAD(P)-binding Rossmann-like Domain"/>
    <property type="match status" value="1"/>
</dbReference>
<proteinExistence type="inferred from homology"/>
<dbReference type="RefSeq" id="WP_311190085.1">
    <property type="nucleotide sequence ID" value="NZ_CP115541.1"/>
</dbReference>
<protein>
    <submittedName>
        <fullName evidence="4">NAD-dependent epimerase/dehydratase family protein</fullName>
    </submittedName>
</protein>
<comment type="pathway">
    <text evidence="1">Bacterial outer membrane biogenesis; LPS O-antigen biosynthesis.</text>
</comment>
<feature type="domain" description="NAD-dependent epimerase/dehydratase" evidence="3">
    <location>
        <begin position="12"/>
        <end position="226"/>
    </location>
</feature>
<dbReference type="InterPro" id="IPR001509">
    <property type="entry name" value="Epimerase_deHydtase"/>
</dbReference>